<gene>
    <name evidence="1" type="ORF">LCGC14_2619990</name>
</gene>
<sequence length="218" mass="24102">MIRKQVTVINDFSGGMNSFDLPNLIGANQGVDVRNVAINRKGRMSKRKGINLFAQDLGDSNWTGIGRFTPDATSDFLIGASGFTIQRATSAASWLEVNISKPLTTGQNTEFIQADKLLFILNGIDFPAWYDGTTFNLGQASDSPTTTTASSEIAKYGAWFKNYLFVTNGAIEKDWVWFSNNLEPLKYTATDVFKVNTGDGQEVLALKPFKLNEMIIYK</sequence>
<comment type="caution">
    <text evidence="1">The sequence shown here is derived from an EMBL/GenBank/DDBJ whole genome shotgun (WGS) entry which is preliminary data.</text>
</comment>
<evidence type="ECO:0000313" key="1">
    <source>
        <dbReference type="EMBL" id="KKL04047.1"/>
    </source>
</evidence>
<dbReference type="EMBL" id="LAZR01044690">
    <property type="protein sequence ID" value="KKL04047.1"/>
    <property type="molecule type" value="Genomic_DNA"/>
</dbReference>
<proteinExistence type="predicted"/>
<reference evidence="1" key="1">
    <citation type="journal article" date="2015" name="Nature">
        <title>Complex archaea that bridge the gap between prokaryotes and eukaryotes.</title>
        <authorList>
            <person name="Spang A."/>
            <person name="Saw J.H."/>
            <person name="Jorgensen S.L."/>
            <person name="Zaremba-Niedzwiedzka K."/>
            <person name="Martijn J."/>
            <person name="Lind A.E."/>
            <person name="van Eijk R."/>
            <person name="Schleper C."/>
            <person name="Guy L."/>
            <person name="Ettema T.J."/>
        </authorList>
    </citation>
    <scope>NUCLEOTIDE SEQUENCE</scope>
</reference>
<dbReference type="AlphaFoldDB" id="A0A0F9AQY3"/>
<name>A0A0F9AQY3_9ZZZZ</name>
<accession>A0A0F9AQY3</accession>
<protein>
    <submittedName>
        <fullName evidence="1">Uncharacterized protein</fullName>
    </submittedName>
</protein>
<organism evidence="1">
    <name type="scientific">marine sediment metagenome</name>
    <dbReference type="NCBI Taxonomy" id="412755"/>
    <lineage>
        <taxon>unclassified sequences</taxon>
        <taxon>metagenomes</taxon>
        <taxon>ecological metagenomes</taxon>
    </lineage>
</organism>
<feature type="non-terminal residue" evidence="1">
    <location>
        <position position="218"/>
    </location>
</feature>